<comment type="caution">
    <text evidence="6">The sequence shown here is derived from an EMBL/GenBank/DDBJ whole genome shotgun (WGS) entry which is preliminary data.</text>
</comment>
<keyword evidence="2 4" id="KW-0863">Zinc-finger</keyword>
<dbReference type="PANTHER" id="PTHR10782:SF4">
    <property type="entry name" value="TONALLI, ISOFORM E"/>
    <property type="match status" value="1"/>
</dbReference>
<organism evidence="6 7">
    <name type="scientific">Rhizoctonia solani 123E</name>
    <dbReference type="NCBI Taxonomy" id="1423351"/>
    <lineage>
        <taxon>Eukaryota</taxon>
        <taxon>Fungi</taxon>
        <taxon>Dikarya</taxon>
        <taxon>Basidiomycota</taxon>
        <taxon>Agaricomycotina</taxon>
        <taxon>Agaricomycetes</taxon>
        <taxon>Cantharellales</taxon>
        <taxon>Ceratobasidiaceae</taxon>
        <taxon>Rhizoctonia</taxon>
    </lineage>
</organism>
<evidence type="ECO:0000256" key="2">
    <source>
        <dbReference type="ARBA" id="ARBA00022771"/>
    </source>
</evidence>
<dbReference type="STRING" id="1423351.A0A074RRW5"/>
<keyword evidence="7" id="KW-1185">Reference proteome</keyword>
<dbReference type="Gene3D" id="3.30.40.10">
    <property type="entry name" value="Zinc/RING finger domain, C3HC4 (zinc finger)"/>
    <property type="match status" value="1"/>
</dbReference>
<evidence type="ECO:0000313" key="6">
    <source>
        <dbReference type="EMBL" id="KEP49796.1"/>
    </source>
</evidence>
<dbReference type="InterPro" id="IPR004181">
    <property type="entry name" value="Znf_MIZ"/>
</dbReference>
<name>A0A074RRW5_9AGAM</name>
<dbReference type="PROSITE" id="PS51044">
    <property type="entry name" value="ZF_SP_RING"/>
    <property type="match status" value="1"/>
</dbReference>
<dbReference type="OrthoDB" id="28127at2759"/>
<proteinExistence type="predicted"/>
<evidence type="ECO:0000256" key="3">
    <source>
        <dbReference type="ARBA" id="ARBA00022833"/>
    </source>
</evidence>
<keyword evidence="1" id="KW-0479">Metal-binding</keyword>
<dbReference type="AlphaFoldDB" id="A0A074RRW5"/>
<sequence length="116" mass="13025">MTEESEIEVLRQTVCLRCPLSQTRIQNPCRFLGCDHFQCFDASSFLLSGLTQAQPNALMLRCPVCDRDVSGEALVIDLYFDDIIKRAPATVGGVYLRTNGEWTIEDSKCLFSRKSA</sequence>
<gene>
    <name evidence="6" type="ORF">V565_092910</name>
</gene>
<dbReference type="HOGENOM" id="CLU_2098215_0_0_1"/>
<dbReference type="InterPro" id="IPR013083">
    <property type="entry name" value="Znf_RING/FYVE/PHD"/>
</dbReference>
<dbReference type="Pfam" id="PF02891">
    <property type="entry name" value="zf-MIZ"/>
    <property type="match status" value="1"/>
</dbReference>
<evidence type="ECO:0000313" key="7">
    <source>
        <dbReference type="Proteomes" id="UP000027456"/>
    </source>
</evidence>
<dbReference type="GO" id="GO:0016925">
    <property type="term" value="P:protein sumoylation"/>
    <property type="evidence" value="ECO:0007669"/>
    <property type="project" value="TreeGrafter"/>
</dbReference>
<keyword evidence="3" id="KW-0862">Zinc</keyword>
<reference evidence="6 7" key="1">
    <citation type="submission" date="2013-12" db="EMBL/GenBank/DDBJ databases">
        <authorList>
            <person name="Cubeta M."/>
            <person name="Pakala S."/>
            <person name="Fedorova N."/>
            <person name="Thomas E."/>
            <person name="Dean R."/>
            <person name="Jabaji S."/>
            <person name="Neate S."/>
            <person name="Toda T."/>
            <person name="Tavantzis S."/>
            <person name="Vilgalys R."/>
            <person name="Bharathan N."/>
            <person name="Pakala S."/>
            <person name="Losada L.S."/>
            <person name="Zafar N."/>
            <person name="Nierman W."/>
        </authorList>
    </citation>
    <scope>NUCLEOTIDE SEQUENCE [LARGE SCALE GENOMIC DNA]</scope>
    <source>
        <strain evidence="6 7">123E</strain>
    </source>
</reference>
<dbReference type="GO" id="GO:0061665">
    <property type="term" value="F:SUMO ligase activity"/>
    <property type="evidence" value="ECO:0007669"/>
    <property type="project" value="TreeGrafter"/>
</dbReference>
<accession>A0A074RRW5</accession>
<dbReference type="Proteomes" id="UP000027456">
    <property type="component" value="Unassembled WGS sequence"/>
</dbReference>
<dbReference type="GO" id="GO:0000785">
    <property type="term" value="C:chromatin"/>
    <property type="evidence" value="ECO:0007669"/>
    <property type="project" value="TreeGrafter"/>
</dbReference>
<evidence type="ECO:0000259" key="5">
    <source>
        <dbReference type="PROSITE" id="PS51044"/>
    </source>
</evidence>
<dbReference type="EMBL" id="AZST01000321">
    <property type="protein sequence ID" value="KEP49796.1"/>
    <property type="molecule type" value="Genomic_DNA"/>
</dbReference>
<dbReference type="GO" id="GO:0008270">
    <property type="term" value="F:zinc ion binding"/>
    <property type="evidence" value="ECO:0007669"/>
    <property type="project" value="UniProtKB-KW"/>
</dbReference>
<dbReference type="PANTHER" id="PTHR10782">
    <property type="entry name" value="ZINC FINGER MIZ DOMAIN-CONTAINING PROTEIN"/>
    <property type="match status" value="1"/>
</dbReference>
<evidence type="ECO:0000256" key="1">
    <source>
        <dbReference type="ARBA" id="ARBA00022723"/>
    </source>
</evidence>
<feature type="domain" description="SP-RING-type" evidence="5">
    <location>
        <begin position="3"/>
        <end position="93"/>
    </location>
</feature>
<protein>
    <submittedName>
        <fullName evidence="6">MIZ zinc finger protein</fullName>
    </submittedName>
</protein>
<evidence type="ECO:0000256" key="4">
    <source>
        <dbReference type="PROSITE-ProRule" id="PRU00452"/>
    </source>
</evidence>